<comment type="catalytic activity">
    <reaction evidence="5">
        <text>(sulfur carrier)-H + L-cysteine = (sulfur carrier)-SH + L-alanine</text>
        <dbReference type="Rhea" id="RHEA:43892"/>
        <dbReference type="Rhea" id="RHEA-COMP:14737"/>
        <dbReference type="Rhea" id="RHEA-COMP:14739"/>
        <dbReference type="ChEBI" id="CHEBI:29917"/>
        <dbReference type="ChEBI" id="CHEBI:35235"/>
        <dbReference type="ChEBI" id="CHEBI:57972"/>
        <dbReference type="ChEBI" id="CHEBI:64428"/>
        <dbReference type="EC" id="2.8.1.7"/>
    </reaction>
</comment>
<feature type="domain" description="Aminotransferase class V" evidence="6">
    <location>
        <begin position="4"/>
        <end position="371"/>
    </location>
</feature>
<evidence type="ECO:0000256" key="5">
    <source>
        <dbReference type="ARBA" id="ARBA00050776"/>
    </source>
</evidence>
<keyword evidence="4" id="KW-0663">Pyridoxal phosphate</keyword>
<evidence type="ECO:0000256" key="4">
    <source>
        <dbReference type="ARBA" id="ARBA00022898"/>
    </source>
</evidence>
<dbReference type="SUPFAM" id="SSF53383">
    <property type="entry name" value="PLP-dependent transferases"/>
    <property type="match status" value="1"/>
</dbReference>
<dbReference type="EC" id="2.8.1.7" evidence="3"/>
<dbReference type="InterPro" id="IPR015421">
    <property type="entry name" value="PyrdxlP-dep_Trfase_major"/>
</dbReference>
<sequence>MKKIYLDNAATSFPKALGMSATIANFIDNIGTSVNRGAYTCAYQAEDMVFDTRKLIGELFNFSNPENVVFTKNITESLNVLINGLLKEGDHVLVSSMEHNAVMRPLNALKESNISFSKIPCNRQGELIINEIEPLIKPNTKAIIMLHASNVSGTIMPLKQVGQLCKKHNLFFIVDAAQSAGILDIDMLDLNADAIAFTGHKGLLGPQGIGGFIISDNLNDNIKPLIYGGTGSLSDLEVQPSYMPDKFEAGTLNVPAIYGLNHSIKYLLKEGINTISDKELFLTDLFINDVLNINNINLVGRPSIDNRTAVVSLYTDFYDMGEIGYLLDRDFNIMIRIGLHCAPSAHKTLNTYPSGTMRFSFSHFNTIDDVKYTINSINKILKRSNIRG</sequence>
<dbReference type="PANTHER" id="PTHR43586">
    <property type="entry name" value="CYSTEINE DESULFURASE"/>
    <property type="match status" value="1"/>
</dbReference>
<dbReference type="PANTHER" id="PTHR43586:SF4">
    <property type="entry name" value="ISOPENICILLIN N EPIMERASE"/>
    <property type="match status" value="1"/>
</dbReference>
<comment type="cofactor">
    <cofactor evidence="1">
        <name>pyridoxal 5'-phosphate</name>
        <dbReference type="ChEBI" id="CHEBI:597326"/>
    </cofactor>
</comment>
<protein>
    <recommendedName>
        <fullName evidence="3">cysteine desulfurase</fullName>
        <ecNumber evidence="3">2.8.1.7</ecNumber>
    </recommendedName>
</protein>
<dbReference type="GO" id="GO:0031071">
    <property type="term" value="F:cysteine desulfurase activity"/>
    <property type="evidence" value="ECO:0007669"/>
    <property type="project" value="UniProtKB-EC"/>
</dbReference>
<dbReference type="PIRSF" id="PIRSF005572">
    <property type="entry name" value="NifS"/>
    <property type="match status" value="1"/>
</dbReference>
<accession>A0A7X0SEK0</accession>
<evidence type="ECO:0000256" key="2">
    <source>
        <dbReference type="ARBA" id="ARBA00010447"/>
    </source>
</evidence>
<dbReference type="Pfam" id="PF00266">
    <property type="entry name" value="Aminotran_5"/>
    <property type="match status" value="1"/>
</dbReference>
<dbReference type="InterPro" id="IPR010969">
    <property type="entry name" value="Cys_dSase-rel_unknwn_funct"/>
</dbReference>
<evidence type="ECO:0000256" key="3">
    <source>
        <dbReference type="ARBA" id="ARBA00012239"/>
    </source>
</evidence>
<dbReference type="Gene3D" id="3.40.640.10">
    <property type="entry name" value="Type I PLP-dependent aspartate aminotransferase-like (Major domain)"/>
    <property type="match status" value="1"/>
</dbReference>
<dbReference type="InterPro" id="IPR015424">
    <property type="entry name" value="PyrdxlP-dep_Trfase"/>
</dbReference>
<dbReference type="InterPro" id="IPR000192">
    <property type="entry name" value="Aminotrans_V_dom"/>
</dbReference>
<dbReference type="InterPro" id="IPR016454">
    <property type="entry name" value="Cysteine_dSase"/>
</dbReference>
<evidence type="ECO:0000259" key="6">
    <source>
        <dbReference type="Pfam" id="PF00266"/>
    </source>
</evidence>
<evidence type="ECO:0000313" key="8">
    <source>
        <dbReference type="Proteomes" id="UP000585258"/>
    </source>
</evidence>
<dbReference type="InterPro" id="IPR015422">
    <property type="entry name" value="PyrdxlP-dep_Trfase_small"/>
</dbReference>
<comment type="caution">
    <text evidence="7">The sequence shown here is derived from an EMBL/GenBank/DDBJ whole genome shotgun (WGS) entry which is preliminary data.</text>
</comment>
<dbReference type="NCBIfam" id="TIGR01977">
    <property type="entry name" value="am_tr_V_EF2568"/>
    <property type="match status" value="1"/>
</dbReference>
<dbReference type="GO" id="GO:0008483">
    <property type="term" value="F:transaminase activity"/>
    <property type="evidence" value="ECO:0007669"/>
    <property type="project" value="UniProtKB-KW"/>
</dbReference>
<organism evidence="7 8">
    <name type="scientific">Clostridium gasigenes</name>
    <dbReference type="NCBI Taxonomy" id="94869"/>
    <lineage>
        <taxon>Bacteria</taxon>
        <taxon>Bacillati</taxon>
        <taxon>Bacillota</taxon>
        <taxon>Clostridia</taxon>
        <taxon>Eubacteriales</taxon>
        <taxon>Clostridiaceae</taxon>
        <taxon>Clostridium</taxon>
    </lineage>
</organism>
<proteinExistence type="inferred from homology"/>
<evidence type="ECO:0000256" key="1">
    <source>
        <dbReference type="ARBA" id="ARBA00001933"/>
    </source>
</evidence>
<reference evidence="7 8" key="1">
    <citation type="submission" date="2020-08" db="EMBL/GenBank/DDBJ databases">
        <title>Clostridia isolated from Swiss meat.</title>
        <authorList>
            <person name="Wambui J."/>
            <person name="Stevens M.J.A."/>
            <person name="Stephan R."/>
        </authorList>
    </citation>
    <scope>NUCLEOTIDE SEQUENCE [LARGE SCALE GENOMIC DNA]</scope>
    <source>
        <strain evidence="7 8">CM001</strain>
    </source>
</reference>
<dbReference type="EMBL" id="JACKWY010000004">
    <property type="protein sequence ID" value="MBB6714923.1"/>
    <property type="molecule type" value="Genomic_DNA"/>
</dbReference>
<dbReference type="Proteomes" id="UP000585258">
    <property type="component" value="Unassembled WGS sequence"/>
</dbReference>
<comment type="similarity">
    <text evidence="2">Belongs to the class-V pyridoxal-phosphate-dependent aminotransferase family. Csd subfamily.</text>
</comment>
<dbReference type="RefSeq" id="WP_089973498.1">
    <property type="nucleotide sequence ID" value="NZ_FNJM01000022.1"/>
</dbReference>
<dbReference type="OrthoDB" id="9804366at2"/>
<dbReference type="Gene3D" id="3.90.1150.10">
    <property type="entry name" value="Aspartate Aminotransferase, domain 1"/>
    <property type="match status" value="1"/>
</dbReference>
<keyword evidence="7" id="KW-0808">Transferase</keyword>
<name>A0A7X0SEK0_9CLOT</name>
<dbReference type="AlphaFoldDB" id="A0A7X0SEK0"/>
<gene>
    <name evidence="7" type="ORF">H7E68_09305</name>
</gene>
<keyword evidence="7" id="KW-0032">Aminotransferase</keyword>
<evidence type="ECO:0000313" key="7">
    <source>
        <dbReference type="EMBL" id="MBB6714923.1"/>
    </source>
</evidence>